<sequence>MSALDKQRRAGRISNIVLGGITLLLLGVSAFLFWTDYSVFVVGERSEGVVIAKREVSTPSRTGTGHTTSYQVRYRFQPEGQSMRYGRQSVARSRYEQLEPGDRVPVWFDTGGGEVSYIDRRARWNGPICLLIALCFAAGTAYSIRYQRRLEGH</sequence>
<evidence type="ECO:0000313" key="4">
    <source>
        <dbReference type="Proteomes" id="UP001431449"/>
    </source>
</evidence>
<keyword evidence="4" id="KW-1185">Reference proteome</keyword>
<dbReference type="Pfam" id="PF12158">
    <property type="entry name" value="DUF3592"/>
    <property type="match status" value="1"/>
</dbReference>
<keyword evidence="1" id="KW-1133">Transmembrane helix</keyword>
<evidence type="ECO:0000313" key="3">
    <source>
        <dbReference type="EMBL" id="MCK7593491.1"/>
    </source>
</evidence>
<keyword evidence="1" id="KW-0472">Membrane</keyword>
<feature type="transmembrane region" description="Helical" evidence="1">
    <location>
        <begin position="124"/>
        <end position="144"/>
    </location>
</feature>
<comment type="caution">
    <text evidence="3">The sequence shown here is derived from an EMBL/GenBank/DDBJ whole genome shotgun (WGS) entry which is preliminary data.</text>
</comment>
<dbReference type="EMBL" id="JALNMH010000005">
    <property type="protein sequence ID" value="MCK7593491.1"/>
    <property type="molecule type" value="Genomic_DNA"/>
</dbReference>
<protein>
    <submittedName>
        <fullName evidence="3">DUF3592 domain-containing protein</fullName>
    </submittedName>
</protein>
<dbReference type="InterPro" id="IPR021994">
    <property type="entry name" value="DUF3592"/>
</dbReference>
<evidence type="ECO:0000256" key="1">
    <source>
        <dbReference type="SAM" id="Phobius"/>
    </source>
</evidence>
<proteinExistence type="predicted"/>
<name>A0ABT0GG36_9GAMM</name>
<evidence type="ECO:0000259" key="2">
    <source>
        <dbReference type="Pfam" id="PF12158"/>
    </source>
</evidence>
<organism evidence="3 4">
    <name type="scientific">Pseudomarimonas salicorniae</name>
    <dbReference type="NCBI Taxonomy" id="2933270"/>
    <lineage>
        <taxon>Bacteria</taxon>
        <taxon>Pseudomonadati</taxon>
        <taxon>Pseudomonadota</taxon>
        <taxon>Gammaproteobacteria</taxon>
        <taxon>Lysobacterales</taxon>
        <taxon>Lysobacteraceae</taxon>
        <taxon>Pseudomarimonas</taxon>
    </lineage>
</organism>
<reference evidence="3" key="1">
    <citation type="submission" date="2022-04" db="EMBL/GenBank/DDBJ databases">
        <title>Lysobacter sp. CAU 1642 isolated from sea sand.</title>
        <authorList>
            <person name="Kim W."/>
        </authorList>
    </citation>
    <scope>NUCLEOTIDE SEQUENCE</scope>
    <source>
        <strain evidence="3">CAU 1642</strain>
    </source>
</reference>
<feature type="domain" description="DUF3592" evidence="2">
    <location>
        <begin position="47"/>
        <end position="110"/>
    </location>
</feature>
<dbReference type="RefSeq" id="WP_248207117.1">
    <property type="nucleotide sequence ID" value="NZ_JALNMH010000005.1"/>
</dbReference>
<keyword evidence="1" id="KW-0812">Transmembrane</keyword>
<dbReference type="Proteomes" id="UP001431449">
    <property type="component" value="Unassembled WGS sequence"/>
</dbReference>
<gene>
    <name evidence="3" type="ORF">M0G41_07400</name>
</gene>
<accession>A0ABT0GG36</accession>
<feature type="transmembrane region" description="Helical" evidence="1">
    <location>
        <begin position="12"/>
        <end position="34"/>
    </location>
</feature>